<sequence>MPRIFISHASADDATIDRLSDWLCEMGLEDHFVDHCHIAAGESWDAVLRREAARAEMLILYVSPDWLASDECFAEYRASFYGDKTVLPLLVDGLRAQDLAGRARERFDTLCSSVQGIPVGAMPPDGFTAEQIEAAVSRVTRAARVARRQRYLARGGLVAAVLVATLVTLGVTNAAYVGDLIAKWQVDRSFAPASGTDEVFLDCKHSDLCPEMIALPAAQYEIGYASDFDPNAWESPVQPVEIPAFAVSKFEVTKSQWRACYLSSKRETGETPRCKELVYSEATRDEPVESVSWNDAQAYVAWLNTRLTGATGGPYRLLSEAEWEYAARGGTVPRETYSWGNGRQGICDHANMLNHDMPVELDVRRPGFDCSGATIDNHVRLAPVGSYKPNAFGLYDTAGNVSEWVADCWHDSHAGRPAGIGSGPWLTDAPKDCDRVLKGGSWIGHIDLLRPSARVPLSPETLGFNIGFRVGRALPE</sequence>
<dbReference type="InterPro" id="IPR000157">
    <property type="entry name" value="TIR_dom"/>
</dbReference>
<dbReference type="Proteomes" id="UP000015347">
    <property type="component" value="Unassembled WGS sequence"/>
</dbReference>
<dbReference type="GO" id="GO:0007165">
    <property type="term" value="P:signal transduction"/>
    <property type="evidence" value="ECO:0007669"/>
    <property type="project" value="InterPro"/>
</dbReference>
<proteinExistence type="predicted"/>
<dbReference type="PANTHER" id="PTHR23150">
    <property type="entry name" value="SULFATASE MODIFYING FACTOR 1, 2"/>
    <property type="match status" value="1"/>
</dbReference>
<evidence type="ECO:0000259" key="2">
    <source>
        <dbReference type="Pfam" id="PF03781"/>
    </source>
</evidence>
<protein>
    <recommendedName>
        <fullName evidence="6">TIR domain-containing protein</fullName>
    </recommendedName>
</protein>
<dbReference type="InterPro" id="IPR005532">
    <property type="entry name" value="SUMF_dom"/>
</dbReference>
<dbReference type="Pfam" id="PF13676">
    <property type="entry name" value="TIR_2"/>
    <property type="match status" value="1"/>
</dbReference>
<dbReference type="HOGENOM" id="CLU_573509_0_0_5"/>
<keyword evidence="1" id="KW-0472">Membrane</keyword>
<dbReference type="RefSeq" id="WP_020040599.1">
    <property type="nucleotide sequence ID" value="NZ_KE557280.1"/>
</dbReference>
<dbReference type="Pfam" id="PF03781">
    <property type="entry name" value="FGE-sulfatase"/>
    <property type="match status" value="1"/>
</dbReference>
<feature type="domain" description="Sulfatase-modifying factor enzyme-like" evidence="2">
    <location>
        <begin position="209"/>
        <end position="470"/>
    </location>
</feature>
<dbReference type="InterPro" id="IPR016187">
    <property type="entry name" value="CTDL_fold"/>
</dbReference>
<organism evidence="4 5">
    <name type="scientific">Salipiger mucosus DSM 16094</name>
    <dbReference type="NCBI Taxonomy" id="1123237"/>
    <lineage>
        <taxon>Bacteria</taxon>
        <taxon>Pseudomonadati</taxon>
        <taxon>Pseudomonadota</taxon>
        <taxon>Alphaproteobacteria</taxon>
        <taxon>Rhodobacterales</taxon>
        <taxon>Roseobacteraceae</taxon>
        <taxon>Salipiger</taxon>
    </lineage>
</organism>
<evidence type="ECO:0000256" key="1">
    <source>
        <dbReference type="SAM" id="Phobius"/>
    </source>
</evidence>
<keyword evidence="1" id="KW-0812">Transmembrane</keyword>
<feature type="domain" description="TIR" evidence="3">
    <location>
        <begin position="4"/>
        <end position="99"/>
    </location>
</feature>
<reference evidence="5" key="1">
    <citation type="journal article" date="2014" name="Stand. Genomic Sci.">
        <title>Genome sequence of the exopolysaccharide-producing Salipiger mucosus type strain (DSM 16094(T)), a moderately halophilic member of the Roseobacter clade.</title>
        <authorList>
            <person name="Riedel T."/>
            <person name="Spring S."/>
            <person name="Fiebig A."/>
            <person name="Petersen J."/>
            <person name="Kyrpides N.C."/>
            <person name="Goker M."/>
            <person name="Klenk H.P."/>
        </authorList>
    </citation>
    <scope>NUCLEOTIDE SEQUENCE [LARGE SCALE GENOMIC DNA]</scope>
    <source>
        <strain evidence="5">DSM 16094</strain>
    </source>
</reference>
<evidence type="ECO:0000313" key="5">
    <source>
        <dbReference type="Proteomes" id="UP000015347"/>
    </source>
</evidence>
<dbReference type="PANTHER" id="PTHR23150:SF35">
    <property type="entry name" value="BLL6746 PROTEIN"/>
    <property type="match status" value="1"/>
</dbReference>
<dbReference type="SUPFAM" id="SSF56436">
    <property type="entry name" value="C-type lectin-like"/>
    <property type="match status" value="1"/>
</dbReference>
<dbReference type="SUPFAM" id="SSF52200">
    <property type="entry name" value="Toll/Interleukin receptor TIR domain"/>
    <property type="match status" value="1"/>
</dbReference>
<dbReference type="EMBL" id="APVH01000040">
    <property type="protein sequence ID" value="EPX78327.1"/>
    <property type="molecule type" value="Genomic_DNA"/>
</dbReference>
<dbReference type="eggNOG" id="COG1262">
    <property type="taxonomic scope" value="Bacteria"/>
</dbReference>
<dbReference type="Gene3D" id="3.90.1580.10">
    <property type="entry name" value="paralog of FGE (formylglycine-generating enzyme)"/>
    <property type="match status" value="1"/>
</dbReference>
<dbReference type="InterPro" id="IPR035897">
    <property type="entry name" value="Toll_tir_struct_dom_sf"/>
</dbReference>
<evidence type="ECO:0000313" key="4">
    <source>
        <dbReference type="EMBL" id="EPX78327.1"/>
    </source>
</evidence>
<dbReference type="STRING" id="1123237.Salmuc_03943"/>
<accession>S9QEH4</accession>
<comment type="caution">
    <text evidence="4">The sequence shown here is derived from an EMBL/GenBank/DDBJ whole genome shotgun (WGS) entry which is preliminary data.</text>
</comment>
<feature type="transmembrane region" description="Helical" evidence="1">
    <location>
        <begin position="151"/>
        <end position="171"/>
    </location>
</feature>
<keyword evidence="5" id="KW-1185">Reference proteome</keyword>
<dbReference type="InterPro" id="IPR042095">
    <property type="entry name" value="SUMF_sf"/>
</dbReference>
<dbReference type="GO" id="GO:0120147">
    <property type="term" value="F:formylglycine-generating oxidase activity"/>
    <property type="evidence" value="ECO:0007669"/>
    <property type="project" value="TreeGrafter"/>
</dbReference>
<evidence type="ECO:0000259" key="3">
    <source>
        <dbReference type="Pfam" id="PF13676"/>
    </source>
</evidence>
<gene>
    <name evidence="4" type="ORF">Salmuc_03943</name>
</gene>
<dbReference type="AlphaFoldDB" id="S9QEH4"/>
<dbReference type="OrthoDB" id="9768004at2"/>
<dbReference type="InterPro" id="IPR051043">
    <property type="entry name" value="Sulfatase_Mod_Factor_Kinase"/>
</dbReference>
<evidence type="ECO:0008006" key="6">
    <source>
        <dbReference type="Google" id="ProtNLM"/>
    </source>
</evidence>
<keyword evidence="1" id="KW-1133">Transmembrane helix</keyword>
<dbReference type="Gene3D" id="3.40.50.10140">
    <property type="entry name" value="Toll/interleukin-1 receptor homology (TIR) domain"/>
    <property type="match status" value="1"/>
</dbReference>
<name>S9QEH4_9RHOB</name>